<dbReference type="InterPro" id="IPR007208">
    <property type="entry name" value="MrpF/PhaF-like"/>
</dbReference>
<evidence type="ECO:0000313" key="9">
    <source>
        <dbReference type="EMBL" id="GAA1902170.1"/>
    </source>
</evidence>
<evidence type="ECO:0000256" key="2">
    <source>
        <dbReference type="ARBA" id="ARBA00009212"/>
    </source>
</evidence>
<keyword evidence="6 8" id="KW-1133">Transmembrane helix</keyword>
<evidence type="ECO:0000256" key="7">
    <source>
        <dbReference type="ARBA" id="ARBA00023136"/>
    </source>
</evidence>
<dbReference type="Pfam" id="PF04066">
    <property type="entry name" value="MrpF_PhaF"/>
    <property type="match status" value="1"/>
</dbReference>
<keyword evidence="5 8" id="KW-0812">Transmembrane</keyword>
<keyword evidence="7 8" id="KW-0472">Membrane</keyword>
<evidence type="ECO:0000256" key="8">
    <source>
        <dbReference type="SAM" id="Phobius"/>
    </source>
</evidence>
<feature type="transmembrane region" description="Helical" evidence="8">
    <location>
        <begin position="6"/>
        <end position="23"/>
    </location>
</feature>
<comment type="subcellular location">
    <subcellularLocation>
        <location evidence="1">Cell membrane</location>
        <topology evidence="1">Multi-pass membrane protein</topology>
    </subcellularLocation>
</comment>
<evidence type="ECO:0000256" key="3">
    <source>
        <dbReference type="ARBA" id="ARBA00022448"/>
    </source>
</evidence>
<protein>
    <recommendedName>
        <fullName evidence="11">Pesticidal protein Cry26Aa</fullName>
    </recommendedName>
</protein>
<name>A0ABP5A3F1_9ACTN</name>
<evidence type="ECO:0000256" key="4">
    <source>
        <dbReference type="ARBA" id="ARBA00022475"/>
    </source>
</evidence>
<dbReference type="RefSeq" id="WP_344259171.1">
    <property type="nucleotide sequence ID" value="NZ_BAAAMJ010000009.1"/>
</dbReference>
<dbReference type="PANTHER" id="PTHR34702">
    <property type="entry name" value="NA(+)/H(+) ANTIPORTER SUBUNIT F1"/>
    <property type="match status" value="1"/>
</dbReference>
<dbReference type="EMBL" id="BAAAMJ010000009">
    <property type="protein sequence ID" value="GAA1902170.1"/>
    <property type="molecule type" value="Genomic_DNA"/>
</dbReference>
<gene>
    <name evidence="9" type="ORF">GCM10009716_10030</name>
</gene>
<comment type="similarity">
    <text evidence="2">Belongs to the CPA3 antiporters (TC 2.A.63) subunit F family.</text>
</comment>
<keyword evidence="3" id="KW-0813">Transport</keyword>
<sequence>MVILDAALLVLAASLLVAIFRLLHGPTEADKVVAVDYGFVVFVAAVALLSARLETMALVDLVLIATLLGFLSTVALARRVERGAS</sequence>
<accession>A0ABP5A3F1</accession>
<feature type="transmembrane region" description="Helical" evidence="8">
    <location>
        <begin position="57"/>
        <end position="77"/>
    </location>
</feature>
<evidence type="ECO:0000256" key="5">
    <source>
        <dbReference type="ARBA" id="ARBA00022692"/>
    </source>
</evidence>
<keyword evidence="10" id="KW-1185">Reference proteome</keyword>
<proteinExistence type="inferred from homology"/>
<evidence type="ECO:0008006" key="11">
    <source>
        <dbReference type="Google" id="ProtNLM"/>
    </source>
</evidence>
<organism evidence="9 10">
    <name type="scientific">Streptomyces sodiiphilus</name>
    <dbReference type="NCBI Taxonomy" id="226217"/>
    <lineage>
        <taxon>Bacteria</taxon>
        <taxon>Bacillati</taxon>
        <taxon>Actinomycetota</taxon>
        <taxon>Actinomycetes</taxon>
        <taxon>Kitasatosporales</taxon>
        <taxon>Streptomycetaceae</taxon>
        <taxon>Streptomyces</taxon>
    </lineage>
</organism>
<feature type="transmembrane region" description="Helical" evidence="8">
    <location>
        <begin position="32"/>
        <end position="51"/>
    </location>
</feature>
<comment type="caution">
    <text evidence="9">The sequence shown here is derived from an EMBL/GenBank/DDBJ whole genome shotgun (WGS) entry which is preliminary data.</text>
</comment>
<reference evidence="10" key="1">
    <citation type="journal article" date="2019" name="Int. J. Syst. Evol. Microbiol.">
        <title>The Global Catalogue of Microorganisms (GCM) 10K type strain sequencing project: providing services to taxonomists for standard genome sequencing and annotation.</title>
        <authorList>
            <consortium name="The Broad Institute Genomics Platform"/>
            <consortium name="The Broad Institute Genome Sequencing Center for Infectious Disease"/>
            <person name="Wu L."/>
            <person name="Ma J."/>
        </authorList>
    </citation>
    <scope>NUCLEOTIDE SEQUENCE [LARGE SCALE GENOMIC DNA]</scope>
    <source>
        <strain evidence="10">JCM 13581</strain>
    </source>
</reference>
<evidence type="ECO:0000313" key="10">
    <source>
        <dbReference type="Proteomes" id="UP001501303"/>
    </source>
</evidence>
<dbReference type="Proteomes" id="UP001501303">
    <property type="component" value="Unassembled WGS sequence"/>
</dbReference>
<dbReference type="PANTHER" id="PTHR34702:SF1">
    <property type="entry name" value="NA(+)_H(+) ANTIPORTER SUBUNIT F"/>
    <property type="match status" value="1"/>
</dbReference>
<evidence type="ECO:0000256" key="6">
    <source>
        <dbReference type="ARBA" id="ARBA00022989"/>
    </source>
</evidence>
<evidence type="ECO:0000256" key="1">
    <source>
        <dbReference type="ARBA" id="ARBA00004651"/>
    </source>
</evidence>
<keyword evidence="4" id="KW-1003">Cell membrane</keyword>